<dbReference type="EMBL" id="CP063458">
    <property type="protein sequence ID" value="QOV87463.1"/>
    <property type="molecule type" value="Genomic_DNA"/>
</dbReference>
<dbReference type="RefSeq" id="WP_206290366.1">
    <property type="nucleotide sequence ID" value="NZ_CP063458.1"/>
</dbReference>
<protein>
    <submittedName>
        <fullName evidence="2">Uncharacterized protein</fullName>
    </submittedName>
</protein>
<dbReference type="Proteomes" id="UP000593765">
    <property type="component" value="Chromosome"/>
</dbReference>
<proteinExistence type="predicted"/>
<reference evidence="2 3" key="1">
    <citation type="submission" date="2020-10" db="EMBL/GenBank/DDBJ databases">
        <title>Wide distribution of Phycisphaera-like planctomycetes from WD2101 soil group in peatlands and genome analysis of the first cultivated representative.</title>
        <authorList>
            <person name="Dedysh S.N."/>
            <person name="Beletsky A.V."/>
            <person name="Ivanova A."/>
            <person name="Kulichevskaya I.S."/>
            <person name="Suzina N.E."/>
            <person name="Philippov D.A."/>
            <person name="Rakitin A.L."/>
            <person name="Mardanov A.V."/>
            <person name="Ravin N.V."/>
        </authorList>
    </citation>
    <scope>NUCLEOTIDE SEQUENCE [LARGE SCALE GENOMIC DNA]</scope>
    <source>
        <strain evidence="2 3">M1803</strain>
    </source>
</reference>
<dbReference type="AlphaFoldDB" id="A0A7M2WPX1"/>
<keyword evidence="1" id="KW-1133">Transmembrane helix</keyword>
<gene>
    <name evidence="2" type="ORF">IPV69_14315</name>
</gene>
<evidence type="ECO:0000313" key="2">
    <source>
        <dbReference type="EMBL" id="QOV87463.1"/>
    </source>
</evidence>
<feature type="transmembrane region" description="Helical" evidence="1">
    <location>
        <begin position="6"/>
        <end position="24"/>
    </location>
</feature>
<sequence>MLEGIPLLVTVIAGAIALVLVVRWRSRDFAANRDELAHDNVCEHLKPALEHILARGCRITRVGQKHPDLPLEIHVAPPFDPRAVYDELKLAEPVFVSDRNVLYCKEDFCELDPKA</sequence>
<organism evidence="2 3">
    <name type="scientific">Humisphaera borealis</name>
    <dbReference type="NCBI Taxonomy" id="2807512"/>
    <lineage>
        <taxon>Bacteria</taxon>
        <taxon>Pseudomonadati</taxon>
        <taxon>Planctomycetota</taxon>
        <taxon>Phycisphaerae</taxon>
        <taxon>Tepidisphaerales</taxon>
        <taxon>Tepidisphaeraceae</taxon>
        <taxon>Humisphaera</taxon>
    </lineage>
</organism>
<evidence type="ECO:0000256" key="1">
    <source>
        <dbReference type="SAM" id="Phobius"/>
    </source>
</evidence>
<dbReference type="KEGG" id="hbs:IPV69_14315"/>
<evidence type="ECO:0000313" key="3">
    <source>
        <dbReference type="Proteomes" id="UP000593765"/>
    </source>
</evidence>
<name>A0A7M2WPX1_9BACT</name>
<keyword evidence="1" id="KW-0812">Transmembrane</keyword>
<accession>A0A7M2WPX1</accession>
<keyword evidence="1" id="KW-0472">Membrane</keyword>
<keyword evidence="3" id="KW-1185">Reference proteome</keyword>